<comment type="subcellular location">
    <subcellularLocation>
        <location evidence="1">Membrane</location>
        <topology evidence="1">Multi-pass membrane protein</topology>
    </subcellularLocation>
</comment>
<protein>
    <recommendedName>
        <fullName evidence="9">Dolichyl-diphosphooligosaccharide--protein glycosyltransferase subunit KCP2</fullName>
    </recommendedName>
</protein>
<keyword evidence="3 6" id="KW-0812">Transmembrane</keyword>
<dbReference type="GO" id="GO:0016020">
    <property type="term" value="C:membrane"/>
    <property type="evidence" value="ECO:0007669"/>
    <property type="project" value="UniProtKB-SubCell"/>
</dbReference>
<organism evidence="7 8">
    <name type="scientific">Batillaria attramentaria</name>
    <dbReference type="NCBI Taxonomy" id="370345"/>
    <lineage>
        <taxon>Eukaryota</taxon>
        <taxon>Metazoa</taxon>
        <taxon>Spiralia</taxon>
        <taxon>Lophotrochozoa</taxon>
        <taxon>Mollusca</taxon>
        <taxon>Gastropoda</taxon>
        <taxon>Caenogastropoda</taxon>
        <taxon>Sorbeoconcha</taxon>
        <taxon>Cerithioidea</taxon>
        <taxon>Batillariidae</taxon>
        <taxon>Batillaria</taxon>
    </lineage>
</organism>
<feature type="transmembrane region" description="Helical" evidence="6">
    <location>
        <begin position="110"/>
        <end position="129"/>
    </location>
</feature>
<gene>
    <name evidence="7" type="ORF">BaRGS_00007121</name>
</gene>
<dbReference type="EMBL" id="JACVVK020000030">
    <property type="protein sequence ID" value="KAK7501690.1"/>
    <property type="molecule type" value="Genomic_DNA"/>
</dbReference>
<feature type="transmembrane region" description="Helical" evidence="6">
    <location>
        <begin position="150"/>
        <end position="183"/>
    </location>
</feature>
<name>A0ABD0LR17_9CAEN</name>
<keyword evidence="5 6" id="KW-0472">Membrane</keyword>
<proteinExistence type="inferred from homology"/>
<evidence type="ECO:0008006" key="9">
    <source>
        <dbReference type="Google" id="ProtNLM"/>
    </source>
</evidence>
<keyword evidence="8" id="KW-1185">Reference proteome</keyword>
<dbReference type="Proteomes" id="UP001519460">
    <property type="component" value="Unassembled WGS sequence"/>
</dbReference>
<dbReference type="Pfam" id="PF09775">
    <property type="entry name" value="Keratin_assoc"/>
    <property type="match status" value="1"/>
</dbReference>
<evidence type="ECO:0000256" key="6">
    <source>
        <dbReference type="SAM" id="Phobius"/>
    </source>
</evidence>
<dbReference type="PANTHER" id="PTHR32001:SF1">
    <property type="entry name" value="KERATINOCYTE-ASSOCIATED PROTEIN 2"/>
    <property type="match status" value="1"/>
</dbReference>
<evidence type="ECO:0000313" key="8">
    <source>
        <dbReference type="Proteomes" id="UP001519460"/>
    </source>
</evidence>
<dbReference type="InterPro" id="IPR018614">
    <property type="entry name" value="KRTCAP2"/>
</dbReference>
<evidence type="ECO:0000256" key="1">
    <source>
        <dbReference type="ARBA" id="ARBA00004141"/>
    </source>
</evidence>
<evidence type="ECO:0000256" key="4">
    <source>
        <dbReference type="ARBA" id="ARBA00022989"/>
    </source>
</evidence>
<comment type="caution">
    <text evidence="7">The sequence shown here is derived from an EMBL/GenBank/DDBJ whole genome shotgun (WGS) entry which is preliminary data.</text>
</comment>
<keyword evidence="4 6" id="KW-1133">Transmembrane helix</keyword>
<feature type="transmembrane region" description="Helical" evidence="6">
    <location>
        <begin position="78"/>
        <end position="98"/>
    </location>
</feature>
<evidence type="ECO:0000256" key="5">
    <source>
        <dbReference type="ARBA" id="ARBA00023136"/>
    </source>
</evidence>
<sequence length="206" mass="22354">MPAAAYSHGFQLSSPAQFLPHRPRPPPAGLGRYSVVTVAKSFKTSQNILETALITIRMRSEGFGTPVQQRSAGEAIPLSSEVSAMVSITLAVVLFAVQQIFRQQIAGTEYMTVAGGFLGSIIFILLLTFTSNIEQVMFQKGFQAKLFPEVIGCLFLAMFASGLVHRVCVTTCLIFSLVALYYINRISQTKYAPPVSATAAPSKKKK</sequence>
<dbReference type="AlphaFoldDB" id="A0ABD0LR17"/>
<dbReference type="PANTHER" id="PTHR32001">
    <property type="entry name" value="KERATINOCYTE-ASSOCIATED PROTEIN 2"/>
    <property type="match status" value="1"/>
</dbReference>
<accession>A0ABD0LR17</accession>
<evidence type="ECO:0000256" key="2">
    <source>
        <dbReference type="ARBA" id="ARBA00007279"/>
    </source>
</evidence>
<comment type="similarity">
    <text evidence="2">Belongs to the KRTCAP2 family.</text>
</comment>
<reference evidence="7 8" key="1">
    <citation type="journal article" date="2023" name="Sci. Data">
        <title>Genome assembly of the Korean intertidal mud-creeper Batillaria attramentaria.</title>
        <authorList>
            <person name="Patra A.K."/>
            <person name="Ho P.T."/>
            <person name="Jun S."/>
            <person name="Lee S.J."/>
            <person name="Kim Y."/>
            <person name="Won Y.J."/>
        </authorList>
    </citation>
    <scope>NUCLEOTIDE SEQUENCE [LARGE SCALE GENOMIC DNA]</scope>
    <source>
        <strain evidence="7">Wonlab-2016</strain>
    </source>
</reference>
<evidence type="ECO:0000313" key="7">
    <source>
        <dbReference type="EMBL" id="KAK7501690.1"/>
    </source>
</evidence>
<evidence type="ECO:0000256" key="3">
    <source>
        <dbReference type="ARBA" id="ARBA00022692"/>
    </source>
</evidence>